<feature type="compositionally biased region" description="Basic and acidic residues" evidence="2">
    <location>
        <begin position="21"/>
        <end position="39"/>
    </location>
</feature>
<sequence>MWSTSNAYEKTTTENEDSEVHEDTYIKEEDHIEQPERKSSQLIKRNNIALRRNQLPYLRPMPQNRQELVKSIEQDRELLAAYFKRLSSQRDEVTSPEAAPPAAEPPVPQRNSYDLFFESACISVKGLPPKLAAEAKSRISQIITEFEIRAISEMEEQERKMRAQTRMDNASGVVYEFRPCS</sequence>
<dbReference type="GO" id="GO:0005634">
    <property type="term" value="C:nucleus"/>
    <property type="evidence" value="ECO:0007669"/>
    <property type="project" value="UniProtKB-SubCell"/>
</dbReference>
<feature type="region of interest" description="Disordered" evidence="2">
    <location>
        <begin position="1"/>
        <end position="45"/>
    </location>
</feature>
<keyword evidence="5" id="KW-1185">Reference proteome</keyword>
<dbReference type="InterPro" id="IPR004210">
    <property type="entry name" value="BESS_motif"/>
</dbReference>
<dbReference type="GO" id="GO:0141152">
    <property type="term" value="F:glycerol-3-phosphate dehydrogenase (NAD+) activity"/>
    <property type="evidence" value="ECO:0007669"/>
    <property type="project" value="UniProtKB-EC"/>
</dbReference>
<evidence type="ECO:0000313" key="5">
    <source>
        <dbReference type="Proteomes" id="UP000002282"/>
    </source>
</evidence>
<feature type="region of interest" description="Disordered" evidence="2">
    <location>
        <begin position="89"/>
        <end position="110"/>
    </location>
</feature>
<feature type="compositionally biased region" description="Polar residues" evidence="2">
    <location>
        <begin position="1"/>
        <end position="10"/>
    </location>
</feature>
<keyword evidence="1" id="KW-0539">Nucleus</keyword>
<organism evidence="4 5">
    <name type="scientific">Drosophila yakuba</name>
    <name type="common">Fruit fly</name>
    <dbReference type="NCBI Taxonomy" id="7245"/>
    <lineage>
        <taxon>Eukaryota</taxon>
        <taxon>Metazoa</taxon>
        <taxon>Ecdysozoa</taxon>
        <taxon>Arthropoda</taxon>
        <taxon>Hexapoda</taxon>
        <taxon>Insecta</taxon>
        <taxon>Pterygota</taxon>
        <taxon>Neoptera</taxon>
        <taxon>Endopterygota</taxon>
        <taxon>Diptera</taxon>
        <taxon>Brachycera</taxon>
        <taxon>Muscomorpha</taxon>
        <taxon>Ephydroidea</taxon>
        <taxon>Drosophilidae</taxon>
        <taxon>Drosophila</taxon>
        <taxon>Sophophora</taxon>
    </lineage>
</organism>
<dbReference type="GO" id="GO:0003677">
    <property type="term" value="F:DNA binding"/>
    <property type="evidence" value="ECO:0007669"/>
    <property type="project" value="InterPro"/>
</dbReference>
<dbReference type="EC" id="1.1.1.94" evidence="4"/>
<accession>A0A0R1E8I1</accession>
<feature type="domain" description="BESS" evidence="3">
    <location>
        <begin position="110"/>
        <end position="149"/>
    </location>
</feature>
<dbReference type="OrthoDB" id="6487365at2759"/>
<dbReference type="EMBL" id="CM000160">
    <property type="protein sequence ID" value="KRK04049.1"/>
    <property type="molecule type" value="Genomic_DNA"/>
</dbReference>
<dbReference type="AlphaFoldDB" id="A0A0R1E8I1"/>
<reference evidence="4 5" key="1">
    <citation type="journal article" date="2007" name="Nature">
        <title>Evolution of genes and genomes on the Drosophila phylogeny.</title>
        <authorList>
            <consortium name="Drosophila 12 Genomes Consortium"/>
            <person name="Clark A.G."/>
            <person name="Eisen M.B."/>
            <person name="Smith D.R."/>
            <person name="Bergman C.M."/>
            <person name="Oliver B."/>
            <person name="Markow T.A."/>
            <person name="Kaufman T.C."/>
            <person name="Kellis M."/>
            <person name="Gelbart W."/>
            <person name="Iyer V.N."/>
            <person name="Pollard D.A."/>
            <person name="Sackton T.B."/>
            <person name="Larracuente A.M."/>
            <person name="Singh N.D."/>
            <person name="Abad J.P."/>
            <person name="Abt D.N."/>
            <person name="Adryan B."/>
            <person name="Aguade M."/>
            <person name="Akashi H."/>
            <person name="Anderson W.W."/>
            <person name="Aquadro C.F."/>
            <person name="Ardell D.H."/>
            <person name="Arguello R."/>
            <person name="Artieri C.G."/>
            <person name="Barbash D.A."/>
            <person name="Barker D."/>
            <person name="Barsanti P."/>
            <person name="Batterham P."/>
            <person name="Batzoglou S."/>
            <person name="Begun D."/>
            <person name="Bhutkar A."/>
            <person name="Blanco E."/>
            <person name="Bosak S.A."/>
            <person name="Bradley R.K."/>
            <person name="Brand A.D."/>
            <person name="Brent M.R."/>
            <person name="Brooks A.N."/>
            <person name="Brown R.H."/>
            <person name="Butlin R.K."/>
            <person name="Caggese C."/>
            <person name="Calvi B.R."/>
            <person name="Bernardo de Carvalho A."/>
            <person name="Caspi A."/>
            <person name="Castrezana S."/>
            <person name="Celniker S.E."/>
            <person name="Chang J.L."/>
            <person name="Chapple C."/>
            <person name="Chatterji S."/>
            <person name="Chinwalla A."/>
            <person name="Civetta A."/>
            <person name="Clifton S.W."/>
            <person name="Comeron J.M."/>
            <person name="Costello J.C."/>
            <person name="Coyne J.A."/>
            <person name="Daub J."/>
            <person name="David R.G."/>
            <person name="Delcher A.L."/>
            <person name="Delehaunty K."/>
            <person name="Do C.B."/>
            <person name="Ebling H."/>
            <person name="Edwards K."/>
            <person name="Eickbush T."/>
            <person name="Evans J.D."/>
            <person name="Filipski A."/>
            <person name="Findeiss S."/>
            <person name="Freyhult E."/>
            <person name="Fulton L."/>
            <person name="Fulton R."/>
            <person name="Garcia A.C."/>
            <person name="Gardiner A."/>
            <person name="Garfield D.A."/>
            <person name="Garvin B.E."/>
            <person name="Gibson G."/>
            <person name="Gilbert D."/>
            <person name="Gnerre S."/>
            <person name="Godfrey J."/>
            <person name="Good R."/>
            <person name="Gotea V."/>
            <person name="Gravely B."/>
            <person name="Greenberg A.J."/>
            <person name="Griffiths-Jones S."/>
            <person name="Gross S."/>
            <person name="Guigo R."/>
            <person name="Gustafson E.A."/>
            <person name="Haerty W."/>
            <person name="Hahn M.W."/>
            <person name="Halligan D.L."/>
            <person name="Halpern A.L."/>
            <person name="Halter G.M."/>
            <person name="Han M.V."/>
            <person name="Heger A."/>
            <person name="Hillier L."/>
            <person name="Hinrichs A.S."/>
            <person name="Holmes I."/>
            <person name="Hoskins R.A."/>
            <person name="Hubisz M.J."/>
            <person name="Hultmark D."/>
            <person name="Huntley M.A."/>
            <person name="Jaffe D.B."/>
            <person name="Jagadeeshan S."/>
            <person name="Jeck W.R."/>
            <person name="Johnson J."/>
            <person name="Jones C.D."/>
            <person name="Jordan W.C."/>
            <person name="Karpen G.H."/>
            <person name="Kataoka E."/>
            <person name="Keightley P.D."/>
            <person name="Kheradpour P."/>
            <person name="Kirkness E.F."/>
            <person name="Koerich L.B."/>
            <person name="Kristiansen K."/>
            <person name="Kudrna D."/>
            <person name="Kulathinal R.J."/>
            <person name="Kumar S."/>
            <person name="Kwok R."/>
            <person name="Lander E."/>
            <person name="Langley C.H."/>
            <person name="Lapoint R."/>
            <person name="Lazzaro B.P."/>
            <person name="Lee S.J."/>
            <person name="Levesque L."/>
            <person name="Li R."/>
            <person name="Lin C.F."/>
            <person name="Lin M.F."/>
            <person name="Lindblad-Toh K."/>
            <person name="Llopart A."/>
            <person name="Long M."/>
            <person name="Low L."/>
            <person name="Lozovsky E."/>
            <person name="Lu J."/>
            <person name="Luo M."/>
            <person name="Machado C.A."/>
            <person name="Makalowski W."/>
            <person name="Marzo M."/>
            <person name="Matsuda M."/>
            <person name="Matzkin L."/>
            <person name="McAllister B."/>
            <person name="McBride C.S."/>
            <person name="McKernan B."/>
            <person name="McKernan K."/>
            <person name="Mendez-Lago M."/>
            <person name="Minx P."/>
            <person name="Mollenhauer M.U."/>
            <person name="Montooth K."/>
            <person name="Mount S.M."/>
            <person name="Mu X."/>
            <person name="Myers E."/>
            <person name="Negre B."/>
            <person name="Newfeld S."/>
            <person name="Nielsen R."/>
            <person name="Noor M.A."/>
            <person name="O'Grady P."/>
            <person name="Pachter L."/>
            <person name="Papaceit M."/>
            <person name="Parisi M.J."/>
            <person name="Parisi M."/>
            <person name="Parts L."/>
            <person name="Pedersen J.S."/>
            <person name="Pesole G."/>
            <person name="Phillippy A.M."/>
            <person name="Ponting C.P."/>
            <person name="Pop M."/>
            <person name="Porcelli D."/>
            <person name="Powell J.R."/>
            <person name="Prohaska S."/>
            <person name="Pruitt K."/>
            <person name="Puig M."/>
            <person name="Quesneville H."/>
            <person name="Ram K.R."/>
            <person name="Rand D."/>
            <person name="Rasmussen M.D."/>
            <person name="Reed L.K."/>
            <person name="Reenan R."/>
            <person name="Reily A."/>
            <person name="Remington K.A."/>
            <person name="Rieger T.T."/>
            <person name="Ritchie M.G."/>
            <person name="Robin C."/>
            <person name="Rogers Y.H."/>
            <person name="Rohde C."/>
            <person name="Rozas J."/>
            <person name="Rubenfield M.J."/>
            <person name="Ruiz A."/>
            <person name="Russo S."/>
            <person name="Salzberg S.L."/>
            <person name="Sanchez-Gracia A."/>
            <person name="Saranga D.J."/>
            <person name="Sato H."/>
            <person name="Schaeffer S.W."/>
            <person name="Schatz M.C."/>
            <person name="Schlenke T."/>
            <person name="Schwartz R."/>
            <person name="Segarra C."/>
            <person name="Singh R.S."/>
            <person name="Sirot L."/>
            <person name="Sirota M."/>
            <person name="Sisneros N.B."/>
            <person name="Smith C.D."/>
            <person name="Smith T.F."/>
            <person name="Spieth J."/>
            <person name="Stage D.E."/>
            <person name="Stark A."/>
            <person name="Stephan W."/>
            <person name="Strausberg R.L."/>
            <person name="Strempel S."/>
            <person name="Sturgill D."/>
            <person name="Sutton G."/>
            <person name="Sutton G.G."/>
            <person name="Tao W."/>
            <person name="Teichmann S."/>
            <person name="Tobari Y.N."/>
            <person name="Tomimura Y."/>
            <person name="Tsolas J.M."/>
            <person name="Valente V.L."/>
            <person name="Venter E."/>
            <person name="Venter J.C."/>
            <person name="Vicario S."/>
            <person name="Vieira F.G."/>
            <person name="Vilella A.J."/>
            <person name="Villasante A."/>
            <person name="Walenz B."/>
            <person name="Wang J."/>
            <person name="Wasserman M."/>
            <person name="Watts T."/>
            <person name="Wilson D."/>
            <person name="Wilson R.K."/>
            <person name="Wing R.A."/>
            <person name="Wolfner M.F."/>
            <person name="Wong A."/>
            <person name="Wong G.K."/>
            <person name="Wu C.I."/>
            <person name="Wu G."/>
            <person name="Yamamoto D."/>
            <person name="Yang H.P."/>
            <person name="Yang S.P."/>
            <person name="Yorke J.A."/>
            <person name="Yoshida K."/>
            <person name="Zdobnov E."/>
            <person name="Zhang P."/>
            <person name="Zhang Y."/>
            <person name="Zimin A.V."/>
            <person name="Baldwin J."/>
            <person name="Abdouelleil A."/>
            <person name="Abdulkadir J."/>
            <person name="Abebe A."/>
            <person name="Abera B."/>
            <person name="Abreu J."/>
            <person name="Acer S.C."/>
            <person name="Aftuck L."/>
            <person name="Alexander A."/>
            <person name="An P."/>
            <person name="Anderson E."/>
            <person name="Anderson S."/>
            <person name="Arachi H."/>
            <person name="Azer M."/>
            <person name="Bachantsang P."/>
            <person name="Barry A."/>
            <person name="Bayul T."/>
            <person name="Berlin A."/>
            <person name="Bessette D."/>
            <person name="Bloom T."/>
            <person name="Blye J."/>
            <person name="Boguslavskiy L."/>
            <person name="Bonnet C."/>
            <person name="Boukhgalter B."/>
            <person name="Bourzgui I."/>
            <person name="Brown A."/>
            <person name="Cahill P."/>
            <person name="Channer S."/>
            <person name="Cheshatsang Y."/>
            <person name="Chuda L."/>
            <person name="Citroen M."/>
            <person name="Collymore A."/>
            <person name="Cooke P."/>
            <person name="Costello M."/>
            <person name="D'Aco K."/>
            <person name="Daza R."/>
            <person name="De Haan G."/>
            <person name="DeGray S."/>
            <person name="DeMaso C."/>
            <person name="Dhargay N."/>
            <person name="Dooley K."/>
            <person name="Dooley E."/>
            <person name="Doricent M."/>
            <person name="Dorje P."/>
            <person name="Dorjee K."/>
            <person name="Dupes A."/>
            <person name="Elong R."/>
            <person name="Falk J."/>
            <person name="Farina A."/>
            <person name="Faro S."/>
            <person name="Ferguson D."/>
            <person name="Fisher S."/>
            <person name="Foley C.D."/>
            <person name="Franke A."/>
            <person name="Friedrich D."/>
            <person name="Gadbois L."/>
            <person name="Gearin G."/>
            <person name="Gearin C.R."/>
            <person name="Giannoukos G."/>
            <person name="Goode T."/>
            <person name="Graham J."/>
            <person name="Grandbois E."/>
            <person name="Grewal S."/>
            <person name="Gyaltsen K."/>
            <person name="Hafez N."/>
            <person name="Hagos B."/>
            <person name="Hall J."/>
            <person name="Henson C."/>
            <person name="Hollinger A."/>
            <person name="Honan T."/>
            <person name="Huard M.D."/>
            <person name="Hughes L."/>
            <person name="Hurhula B."/>
            <person name="Husby M.E."/>
            <person name="Kamat A."/>
            <person name="Kanga B."/>
            <person name="Kashin S."/>
            <person name="Khazanovich D."/>
            <person name="Kisner P."/>
            <person name="Lance K."/>
            <person name="Lara M."/>
            <person name="Lee W."/>
            <person name="Lennon N."/>
            <person name="Letendre F."/>
            <person name="LeVine R."/>
            <person name="Lipovsky A."/>
            <person name="Liu X."/>
            <person name="Liu J."/>
            <person name="Liu S."/>
            <person name="Lokyitsang T."/>
            <person name="Lokyitsang Y."/>
            <person name="Lubonja R."/>
            <person name="Lui A."/>
            <person name="MacDonald P."/>
            <person name="Magnisalis V."/>
            <person name="Maru K."/>
            <person name="Matthews C."/>
            <person name="McCusker W."/>
            <person name="McDonough S."/>
            <person name="Mehta T."/>
            <person name="Meldrim J."/>
            <person name="Meneus L."/>
            <person name="Mihai O."/>
            <person name="Mihalev A."/>
            <person name="Mihova T."/>
            <person name="Mittelman R."/>
            <person name="Mlenga V."/>
            <person name="Montmayeur A."/>
            <person name="Mulrain L."/>
            <person name="Navidi A."/>
            <person name="Naylor J."/>
            <person name="Negash T."/>
            <person name="Nguyen T."/>
            <person name="Nguyen N."/>
            <person name="Nicol R."/>
            <person name="Norbu C."/>
            <person name="Norbu N."/>
            <person name="Novod N."/>
            <person name="O'Neill B."/>
            <person name="Osman S."/>
            <person name="Markiewicz E."/>
            <person name="Oyono O.L."/>
            <person name="Patti C."/>
            <person name="Phunkhang P."/>
            <person name="Pierre F."/>
            <person name="Priest M."/>
            <person name="Raghuraman S."/>
            <person name="Rege F."/>
            <person name="Reyes R."/>
            <person name="Rise C."/>
            <person name="Rogov P."/>
            <person name="Ross K."/>
            <person name="Ryan E."/>
            <person name="Settipalli S."/>
            <person name="Shea T."/>
            <person name="Sherpa N."/>
            <person name="Shi L."/>
            <person name="Shih D."/>
            <person name="Sparrow T."/>
            <person name="Spaulding J."/>
            <person name="Stalker J."/>
            <person name="Stange-Thomann N."/>
            <person name="Stavropoulos S."/>
            <person name="Stone C."/>
            <person name="Strader C."/>
            <person name="Tesfaye S."/>
            <person name="Thomson T."/>
            <person name="Thoulutsang Y."/>
            <person name="Thoulutsang D."/>
            <person name="Topham K."/>
            <person name="Topping I."/>
            <person name="Tsamla T."/>
            <person name="Vassiliev H."/>
            <person name="Vo A."/>
            <person name="Wangchuk T."/>
            <person name="Wangdi T."/>
            <person name="Weiand M."/>
            <person name="Wilkinson J."/>
            <person name="Wilson A."/>
            <person name="Yadav S."/>
            <person name="Young G."/>
            <person name="Yu Q."/>
            <person name="Zembek L."/>
            <person name="Zhong D."/>
            <person name="Zimmer A."/>
            <person name="Zwirko Z."/>
            <person name="Jaffe D.B."/>
            <person name="Alvarez P."/>
            <person name="Brockman W."/>
            <person name="Butler J."/>
            <person name="Chin C."/>
            <person name="Gnerre S."/>
            <person name="Grabherr M."/>
            <person name="Kleber M."/>
            <person name="Mauceli E."/>
            <person name="MacCallum I."/>
        </authorList>
    </citation>
    <scope>NUCLEOTIDE SEQUENCE [LARGE SCALE GENOMIC DNA]</scope>
    <source>
        <strain evidence="5">Tai18E2 / Tucson 14021-0261.01</strain>
    </source>
</reference>
<keyword evidence="4" id="KW-0560">Oxidoreductase</keyword>
<feature type="compositionally biased region" description="Pro residues" evidence="2">
    <location>
        <begin position="98"/>
        <end position="108"/>
    </location>
</feature>
<dbReference type="KEGG" id="dya:Dyak_GE10293"/>
<reference evidence="4 5" key="2">
    <citation type="journal article" date="2007" name="PLoS Biol.">
        <title>Principles of genome evolution in the Drosophila melanogaster species group.</title>
        <authorList>
            <person name="Ranz J.M."/>
            <person name="Maurin D."/>
            <person name="Chan Y.S."/>
            <person name="von Grotthuss M."/>
            <person name="Hillier L.W."/>
            <person name="Roote J."/>
            <person name="Ashburner M."/>
            <person name="Bergman C.M."/>
        </authorList>
    </citation>
    <scope>NUCLEOTIDE SEQUENCE [LARGE SCALE GENOMIC DNA]</scope>
    <source>
        <strain evidence="5">Tai18E2 / Tucson 14021-0261.01</strain>
    </source>
</reference>
<evidence type="ECO:0000259" key="3">
    <source>
        <dbReference type="PROSITE" id="PS51031"/>
    </source>
</evidence>
<dbReference type="EC" id="1.1.5.3" evidence="4"/>
<evidence type="ECO:0000256" key="1">
    <source>
        <dbReference type="PROSITE-ProRule" id="PRU00371"/>
    </source>
</evidence>
<dbReference type="GO" id="GO:0004368">
    <property type="term" value="F:glycerol-3-phosphate dehydrogenase (quinone) activity"/>
    <property type="evidence" value="ECO:0007669"/>
    <property type="project" value="UniProtKB-EC"/>
</dbReference>
<comment type="subcellular location">
    <subcellularLocation>
        <location evidence="1">Nucleus</location>
    </subcellularLocation>
</comment>
<evidence type="ECO:0000256" key="2">
    <source>
        <dbReference type="SAM" id="MobiDB-lite"/>
    </source>
</evidence>
<name>A0A0R1E8I1_DROYA</name>
<dbReference type="Proteomes" id="UP000002282">
    <property type="component" value="Chromosome 3R"/>
</dbReference>
<evidence type="ECO:0000313" key="4">
    <source>
        <dbReference type="EMBL" id="KRK04049.1"/>
    </source>
</evidence>
<dbReference type="EC" id="1.1.1.8" evidence="4"/>
<gene>
    <name evidence="4" type="primary">Dyak\GE10293</name>
    <name evidence="4" type="synonym">dyak_GLEANR_10230</name>
    <name evidence="4" type="synonym">GE10293</name>
    <name evidence="4" type="ORF">Dyak_GE10293</name>
</gene>
<dbReference type="Pfam" id="PF02944">
    <property type="entry name" value="BESS"/>
    <property type="match status" value="1"/>
</dbReference>
<dbReference type="PROSITE" id="PS51031">
    <property type="entry name" value="BESS"/>
    <property type="match status" value="1"/>
</dbReference>
<proteinExistence type="predicted"/>
<protein>
    <submittedName>
        <fullName evidence="4">Uncharacterized protein, isoform B</fullName>
        <ecNumber evidence="4">1.1.1.8</ecNumber>
        <ecNumber evidence="4">1.1.1.94</ecNumber>
        <ecNumber evidence="4">1.1.5.3</ecNumber>
    </submittedName>
</protein>